<evidence type="ECO:0000256" key="4">
    <source>
        <dbReference type="ARBA" id="ARBA00031237"/>
    </source>
</evidence>
<dbReference type="GeneTree" id="ENSGT00940000164186"/>
<evidence type="ECO:0000256" key="6">
    <source>
        <dbReference type="ARBA" id="ARBA00052347"/>
    </source>
</evidence>
<dbReference type="PANTHER" id="PTHR22855">
    <property type="entry name" value="ACETYL, PROPIONYL, PYRUVATE, AND GLUTACONYL CARBOXYLASE-RELATED"/>
    <property type="match status" value="1"/>
</dbReference>
<feature type="domain" description="CoA carboxyltransferase C-terminal" evidence="9">
    <location>
        <begin position="282"/>
        <end position="517"/>
    </location>
</feature>
<evidence type="ECO:0000313" key="10">
    <source>
        <dbReference type="Ensembl" id="ENSEBUP00000023654.1"/>
    </source>
</evidence>
<dbReference type="AlphaFoldDB" id="A0A8C4R120"/>
<dbReference type="Proteomes" id="UP000694388">
    <property type="component" value="Unplaced"/>
</dbReference>
<proteinExistence type="predicted"/>
<dbReference type="PANTHER" id="PTHR22855:SF47">
    <property type="entry name" value="METHYLCROTONOYL-COA CARBOXYLASE"/>
    <property type="match status" value="1"/>
</dbReference>
<dbReference type="PROSITE" id="PS50980">
    <property type="entry name" value="COA_CT_NTER"/>
    <property type="match status" value="1"/>
</dbReference>
<reference evidence="10" key="2">
    <citation type="submission" date="2025-09" db="UniProtKB">
        <authorList>
            <consortium name="Ensembl"/>
        </authorList>
    </citation>
    <scope>IDENTIFICATION</scope>
</reference>
<keyword evidence="11" id="KW-1185">Reference proteome</keyword>
<dbReference type="GO" id="GO:0006552">
    <property type="term" value="P:L-leucine catabolic process"/>
    <property type="evidence" value="ECO:0007669"/>
    <property type="project" value="UniProtKB-UniPathway"/>
</dbReference>
<feature type="domain" description="CoA carboxyltransferase N-terminal" evidence="8">
    <location>
        <begin position="26"/>
        <end position="273"/>
    </location>
</feature>
<evidence type="ECO:0000313" key="11">
    <source>
        <dbReference type="Proteomes" id="UP000694388"/>
    </source>
</evidence>
<name>A0A8C4R120_EPTBU</name>
<dbReference type="SUPFAM" id="SSF52096">
    <property type="entry name" value="ClpP/crotonase"/>
    <property type="match status" value="2"/>
</dbReference>
<dbReference type="GO" id="GO:1905202">
    <property type="term" value="C:methylcrotonoyl-CoA carboxylase complex"/>
    <property type="evidence" value="ECO:0007669"/>
    <property type="project" value="TreeGrafter"/>
</dbReference>
<dbReference type="InterPro" id="IPR034733">
    <property type="entry name" value="AcCoA_carboxyl_beta"/>
</dbReference>
<dbReference type="Gene3D" id="3.90.226.10">
    <property type="entry name" value="2-enoyl-CoA Hydratase, Chain A, domain 1"/>
    <property type="match status" value="2"/>
</dbReference>
<reference evidence="10" key="1">
    <citation type="submission" date="2025-08" db="UniProtKB">
        <authorList>
            <consortium name="Ensembl"/>
        </authorList>
    </citation>
    <scope>IDENTIFICATION</scope>
</reference>
<evidence type="ECO:0000256" key="5">
    <source>
        <dbReference type="ARBA" id="ARBA00031404"/>
    </source>
</evidence>
<dbReference type="InterPro" id="IPR029045">
    <property type="entry name" value="ClpP/crotonase-like_dom_sf"/>
</dbReference>
<comment type="pathway">
    <text evidence="1">Amino-acid degradation; L-leucine degradation; (S)-3-hydroxy-3-methylglutaryl-CoA from 3-isovaleryl-CoA: step 2/3.</text>
</comment>
<dbReference type="GO" id="GO:0004485">
    <property type="term" value="F:methylcrotonoyl-CoA carboxylase activity"/>
    <property type="evidence" value="ECO:0007669"/>
    <property type="project" value="UniProtKB-EC"/>
</dbReference>
<feature type="region of interest" description="Disordered" evidence="7">
    <location>
        <begin position="267"/>
        <end position="286"/>
    </location>
</feature>
<comment type="catalytic activity">
    <reaction evidence="6">
        <text>3-methylbut-2-enoyl-CoA + hydrogencarbonate + ATP = 3-methyl-(2E)-glutaconyl-CoA + ADP + phosphate + H(+)</text>
        <dbReference type="Rhea" id="RHEA:13589"/>
        <dbReference type="ChEBI" id="CHEBI:15378"/>
        <dbReference type="ChEBI" id="CHEBI:17544"/>
        <dbReference type="ChEBI" id="CHEBI:30616"/>
        <dbReference type="ChEBI" id="CHEBI:43474"/>
        <dbReference type="ChEBI" id="CHEBI:57344"/>
        <dbReference type="ChEBI" id="CHEBI:57346"/>
        <dbReference type="ChEBI" id="CHEBI:456216"/>
        <dbReference type="EC" id="6.4.1.4"/>
    </reaction>
</comment>
<dbReference type="EC" id="6.4.1.4" evidence="2"/>
<evidence type="ECO:0000256" key="3">
    <source>
        <dbReference type="ARBA" id="ARBA00031109"/>
    </source>
</evidence>
<evidence type="ECO:0000259" key="8">
    <source>
        <dbReference type="PROSITE" id="PS50980"/>
    </source>
</evidence>
<dbReference type="Pfam" id="PF01039">
    <property type="entry name" value="Carboxyl_trans"/>
    <property type="match status" value="1"/>
</dbReference>
<sequence>HMNICLSCACEQVANRCSSERSLTFDSQTFHRLYDQTELELRTLNCPEKSCTEGGIIHVERNRKLLVHDRLSLLLDPGAPFLELSPLELEHRERPFVPSCLCLGKVGGLWCGVVANDATVKGGTAFPITVAKQLRAQEVAKACGVPMVYVVDSGGAYLPLTFYNEAIMSAAGLAQVAIVVGSCTAGGAYIPTMADEAVMVSGIGSLFLAGPPLVRAATGENVSAEQLGGAHLHASISGCVDHFAENEAEGFAMVRAAIQTLAPMSISRKVPGSSPKADNTEPPLYSAEELPGLAPKSYRHSLDPRLIIARLVDGSRLFEFKSRYGPTLLTGFAHIDSWPLGILANYGELTYAAALKGSHFVRLCEQAEIPILFLTHTAPPPIHPLDITTAEALKAQGTMMATVACSRVPKITIVTGNAYGAQSYAMCSRAFSPHFLFLWPNASICMVDPDQMTCVGQKELRERLHVESSAFYSTARLWDDGVLQPQNTRPVLSQCLQIFAQKRSSPHPHFHGPILRF</sequence>
<evidence type="ECO:0000259" key="9">
    <source>
        <dbReference type="PROSITE" id="PS50989"/>
    </source>
</evidence>
<protein>
    <recommendedName>
        <fullName evidence="2">methylcrotonoyl-CoA carboxylase</fullName>
        <ecNumber evidence="2">6.4.1.4</ecNumber>
    </recommendedName>
    <alternativeName>
        <fullName evidence="5">3-methylcrotonyl-CoA carboxylase 2</fullName>
    </alternativeName>
    <alternativeName>
        <fullName evidence="3">3-methylcrotonyl-CoA carboxylase non-biotin-containing subunit</fullName>
    </alternativeName>
    <alternativeName>
        <fullName evidence="4">3-methylcrotonyl-CoA:carbon dioxide ligase subunit beta</fullName>
    </alternativeName>
</protein>
<dbReference type="OMA" id="GGALMHC"/>
<dbReference type="UniPathway" id="UPA00363">
    <property type="reaction ID" value="UER00861"/>
</dbReference>
<dbReference type="Ensembl" id="ENSEBUT00000024229.1">
    <property type="protein sequence ID" value="ENSEBUP00000023654.1"/>
    <property type="gene ID" value="ENSEBUG00000014559.1"/>
</dbReference>
<evidence type="ECO:0000256" key="1">
    <source>
        <dbReference type="ARBA" id="ARBA00025711"/>
    </source>
</evidence>
<organism evidence="10 11">
    <name type="scientific">Eptatretus burgeri</name>
    <name type="common">Inshore hagfish</name>
    <dbReference type="NCBI Taxonomy" id="7764"/>
    <lineage>
        <taxon>Eukaryota</taxon>
        <taxon>Metazoa</taxon>
        <taxon>Chordata</taxon>
        <taxon>Craniata</taxon>
        <taxon>Vertebrata</taxon>
        <taxon>Cyclostomata</taxon>
        <taxon>Myxini</taxon>
        <taxon>Myxiniformes</taxon>
        <taxon>Myxinidae</taxon>
        <taxon>Eptatretinae</taxon>
        <taxon>Eptatretus</taxon>
    </lineage>
</organism>
<dbReference type="InterPro" id="IPR045190">
    <property type="entry name" value="MCCB/AccD1-like"/>
</dbReference>
<dbReference type="InterPro" id="IPR011762">
    <property type="entry name" value="COA_CT_N"/>
</dbReference>
<dbReference type="GO" id="GO:0005739">
    <property type="term" value="C:mitochondrion"/>
    <property type="evidence" value="ECO:0007669"/>
    <property type="project" value="TreeGrafter"/>
</dbReference>
<evidence type="ECO:0000256" key="7">
    <source>
        <dbReference type="SAM" id="MobiDB-lite"/>
    </source>
</evidence>
<dbReference type="InterPro" id="IPR011763">
    <property type="entry name" value="COA_CT_C"/>
</dbReference>
<evidence type="ECO:0000256" key="2">
    <source>
        <dbReference type="ARBA" id="ARBA00026116"/>
    </source>
</evidence>
<dbReference type="PROSITE" id="PS50989">
    <property type="entry name" value="COA_CT_CTER"/>
    <property type="match status" value="1"/>
</dbReference>
<accession>A0A8C4R120</accession>